<dbReference type="EMBL" id="JAGMWN010000006">
    <property type="protein sequence ID" value="MBP5858015.1"/>
    <property type="molecule type" value="Genomic_DNA"/>
</dbReference>
<evidence type="ECO:0000313" key="8">
    <source>
        <dbReference type="Proteomes" id="UP000672602"/>
    </source>
</evidence>
<dbReference type="SMART" id="SM00363">
    <property type="entry name" value="S4"/>
    <property type="match status" value="1"/>
</dbReference>
<evidence type="ECO:0000256" key="5">
    <source>
        <dbReference type="SAM" id="MobiDB-lite"/>
    </source>
</evidence>
<dbReference type="RefSeq" id="WP_210682600.1">
    <property type="nucleotide sequence ID" value="NZ_JAGMWN010000006.1"/>
</dbReference>
<dbReference type="InterPro" id="IPR002942">
    <property type="entry name" value="S4_RNA-bd"/>
</dbReference>
<dbReference type="InterPro" id="IPR036986">
    <property type="entry name" value="S4_RNA-bd_sf"/>
</dbReference>
<dbReference type="GO" id="GO:0034605">
    <property type="term" value="P:cellular response to heat"/>
    <property type="evidence" value="ECO:0007669"/>
    <property type="project" value="InterPro"/>
</dbReference>
<keyword evidence="2 4" id="KW-0694">RNA-binding</keyword>
<dbReference type="Gene3D" id="3.10.290.10">
    <property type="entry name" value="RNA-binding S4 domain"/>
    <property type="match status" value="1"/>
</dbReference>
<comment type="similarity">
    <text evidence="1">Belongs to the HSP15 family.</text>
</comment>
<dbReference type="AlphaFoldDB" id="A0A8J7V349"/>
<dbReference type="GO" id="GO:0003677">
    <property type="term" value="F:DNA binding"/>
    <property type="evidence" value="ECO:0007669"/>
    <property type="project" value="UniProtKB-KW"/>
</dbReference>
<feature type="compositionally biased region" description="Basic and acidic residues" evidence="5">
    <location>
        <begin position="132"/>
        <end position="146"/>
    </location>
</feature>
<dbReference type="GO" id="GO:0043023">
    <property type="term" value="F:ribosomal large subunit binding"/>
    <property type="evidence" value="ECO:0007669"/>
    <property type="project" value="InterPro"/>
</dbReference>
<evidence type="ECO:0000256" key="1">
    <source>
        <dbReference type="ARBA" id="ARBA00008396"/>
    </source>
</evidence>
<keyword evidence="3" id="KW-0238">DNA-binding</keyword>
<dbReference type="InterPro" id="IPR025708">
    <property type="entry name" value="HSP15"/>
</dbReference>
<feature type="region of interest" description="Disordered" evidence="5">
    <location>
        <begin position="80"/>
        <end position="146"/>
    </location>
</feature>
<keyword evidence="8" id="KW-1185">Reference proteome</keyword>
<gene>
    <name evidence="7" type="ORF">KAJ83_13435</name>
</gene>
<evidence type="ECO:0000259" key="6">
    <source>
        <dbReference type="SMART" id="SM00363"/>
    </source>
</evidence>
<sequence length="146" mass="15819">MSGRGAPDPAGGARPGMRLDKWLWHARFFKTRTLAGTAAGGGRVRVNRVPVAKPGQTVRVGDVLTFPQGHHVRVIEIRALSDRRGPASEAQALYRDLDPPQPRADADGKASTPAPAAKREPGAGRPTKRERRQLDRLKPNPDDPTL</sequence>
<evidence type="ECO:0000256" key="2">
    <source>
        <dbReference type="ARBA" id="ARBA00022884"/>
    </source>
</evidence>
<dbReference type="PIRSF" id="PIRSF016821">
    <property type="entry name" value="HSP15"/>
    <property type="match status" value="1"/>
</dbReference>
<organism evidence="7 8">
    <name type="scientific">Marivibrio halodurans</name>
    <dbReference type="NCBI Taxonomy" id="2039722"/>
    <lineage>
        <taxon>Bacteria</taxon>
        <taxon>Pseudomonadati</taxon>
        <taxon>Pseudomonadota</taxon>
        <taxon>Alphaproteobacteria</taxon>
        <taxon>Rhodospirillales</taxon>
        <taxon>Rhodospirillaceae</taxon>
        <taxon>Marivibrio</taxon>
    </lineage>
</organism>
<evidence type="ECO:0000256" key="4">
    <source>
        <dbReference type="PROSITE-ProRule" id="PRU00182"/>
    </source>
</evidence>
<dbReference type="Pfam" id="PF01479">
    <property type="entry name" value="S4"/>
    <property type="match status" value="1"/>
</dbReference>
<name>A0A8J7V349_9PROT</name>
<evidence type="ECO:0000313" key="7">
    <source>
        <dbReference type="EMBL" id="MBP5858015.1"/>
    </source>
</evidence>
<feature type="domain" description="RNA-binding S4" evidence="6">
    <location>
        <begin position="17"/>
        <end position="79"/>
    </location>
</feature>
<dbReference type="PROSITE" id="PS50889">
    <property type="entry name" value="S4"/>
    <property type="match status" value="1"/>
</dbReference>
<comment type="caution">
    <text evidence="7">The sequence shown here is derived from an EMBL/GenBank/DDBJ whole genome shotgun (WGS) entry which is preliminary data.</text>
</comment>
<proteinExistence type="inferred from homology"/>
<dbReference type="GO" id="GO:0003727">
    <property type="term" value="F:single-stranded RNA binding"/>
    <property type="evidence" value="ECO:0007669"/>
    <property type="project" value="InterPro"/>
</dbReference>
<dbReference type="Proteomes" id="UP000672602">
    <property type="component" value="Unassembled WGS sequence"/>
</dbReference>
<dbReference type="SUPFAM" id="SSF55174">
    <property type="entry name" value="Alpha-L RNA-binding motif"/>
    <property type="match status" value="1"/>
</dbReference>
<reference evidence="7" key="1">
    <citation type="submission" date="2021-04" db="EMBL/GenBank/DDBJ databases">
        <authorList>
            <person name="Zhang D.-C."/>
        </authorList>
    </citation>
    <scope>NUCLEOTIDE SEQUENCE</scope>
    <source>
        <strain evidence="7">CGMCC 1.15697</strain>
    </source>
</reference>
<dbReference type="CDD" id="cd00165">
    <property type="entry name" value="S4"/>
    <property type="match status" value="1"/>
</dbReference>
<protein>
    <submittedName>
        <fullName evidence="7">RNA-binding S4 domain-containing protein</fullName>
    </submittedName>
</protein>
<accession>A0A8J7V349</accession>
<evidence type="ECO:0000256" key="3">
    <source>
        <dbReference type="ARBA" id="ARBA00023125"/>
    </source>
</evidence>